<dbReference type="InterPro" id="IPR027417">
    <property type="entry name" value="P-loop_NTPase"/>
</dbReference>
<gene>
    <name evidence="1" type="ORF">UFOPK2761_01702</name>
</gene>
<name>A0A6J6TJX8_9ZZZZ</name>
<sequence>MSSGAVAGELLVVIGPPAVGKMTVGRAIAAASDFRLFHNHHVIEPLAEVFGFEHPSFEKLKEAWRREVVEEAAATGTRLVLTLVWLVEEEGDAAIVRRIIEPYAGRGLRVSFLELQAPLETRLVRNVGEDRIAAKPSKADLAWSDAHVREADARRMNTDPQRPSPADGVLAEHRHLRVDNTDLSPEQVASRVLDWLGG</sequence>
<dbReference type="SUPFAM" id="SSF52540">
    <property type="entry name" value="P-loop containing nucleoside triphosphate hydrolases"/>
    <property type="match status" value="1"/>
</dbReference>
<dbReference type="Gene3D" id="3.40.50.300">
    <property type="entry name" value="P-loop containing nucleotide triphosphate hydrolases"/>
    <property type="match status" value="1"/>
</dbReference>
<evidence type="ECO:0000313" key="1">
    <source>
        <dbReference type="EMBL" id="CAB4746629.1"/>
    </source>
</evidence>
<protein>
    <submittedName>
        <fullName evidence="1">Unannotated protein</fullName>
    </submittedName>
</protein>
<organism evidence="1">
    <name type="scientific">freshwater metagenome</name>
    <dbReference type="NCBI Taxonomy" id="449393"/>
    <lineage>
        <taxon>unclassified sequences</taxon>
        <taxon>metagenomes</taxon>
        <taxon>ecological metagenomes</taxon>
    </lineage>
</organism>
<reference evidence="1" key="1">
    <citation type="submission" date="2020-05" db="EMBL/GenBank/DDBJ databases">
        <authorList>
            <person name="Chiriac C."/>
            <person name="Salcher M."/>
            <person name="Ghai R."/>
            <person name="Kavagutti S V."/>
        </authorList>
    </citation>
    <scope>NUCLEOTIDE SEQUENCE</scope>
</reference>
<dbReference type="AlphaFoldDB" id="A0A6J6TJX8"/>
<dbReference type="EMBL" id="CAEZYQ010000012">
    <property type="protein sequence ID" value="CAB4746629.1"/>
    <property type="molecule type" value="Genomic_DNA"/>
</dbReference>
<accession>A0A6J6TJX8</accession>
<proteinExistence type="predicted"/>